<dbReference type="AlphaFoldDB" id="I0L9W6"/>
<evidence type="ECO:0000313" key="2">
    <source>
        <dbReference type="EMBL" id="CCH20613.1"/>
    </source>
</evidence>
<protein>
    <submittedName>
        <fullName evidence="2">Uncharacterized protein</fullName>
    </submittedName>
</protein>
<gene>
    <name evidence="2" type="ORF">MILUP08_45497</name>
</gene>
<dbReference type="STRING" id="1150864.MILUP08_45497"/>
<accession>I0L9W6</accession>
<keyword evidence="3" id="KW-1185">Reference proteome</keyword>
<dbReference type="RefSeq" id="WP_007463739.1">
    <property type="nucleotide sequence ID" value="NZ_HF570108.1"/>
</dbReference>
<proteinExistence type="predicted"/>
<comment type="caution">
    <text evidence="2">The sequence shown here is derived from an EMBL/GenBank/DDBJ whole genome shotgun (WGS) entry which is preliminary data.</text>
</comment>
<dbReference type="EMBL" id="CAIE01000039">
    <property type="protein sequence ID" value="CCH20613.1"/>
    <property type="molecule type" value="Genomic_DNA"/>
</dbReference>
<name>I0L9W6_9ACTN</name>
<feature type="region of interest" description="Disordered" evidence="1">
    <location>
        <begin position="35"/>
        <end position="60"/>
    </location>
</feature>
<organism evidence="2 3">
    <name type="scientific">Micromonospora lupini str. Lupac 08</name>
    <dbReference type="NCBI Taxonomy" id="1150864"/>
    <lineage>
        <taxon>Bacteria</taxon>
        <taxon>Bacillati</taxon>
        <taxon>Actinomycetota</taxon>
        <taxon>Actinomycetes</taxon>
        <taxon>Micromonosporales</taxon>
        <taxon>Micromonosporaceae</taxon>
        <taxon>Micromonospora</taxon>
    </lineage>
</organism>
<reference evidence="3" key="1">
    <citation type="journal article" date="2012" name="J. Bacteriol.">
        <title>Genome Sequence of Micromonospora lupini Lupac 08, Isolated from Root Nodules of Lupinus angustifolius.</title>
        <authorList>
            <person name="Alonso-Vega P."/>
            <person name="Normand P."/>
            <person name="Bacigalupe R."/>
            <person name="Pujic P."/>
            <person name="Lajus A."/>
            <person name="Vallenet D."/>
            <person name="Carro L."/>
            <person name="Coll P."/>
            <person name="Trujillo M.E."/>
        </authorList>
    </citation>
    <scope>NUCLEOTIDE SEQUENCE [LARGE SCALE GENOMIC DNA]</scope>
    <source>
        <strain evidence="3">Lupac 08</strain>
    </source>
</reference>
<dbReference type="Proteomes" id="UP000003448">
    <property type="component" value="Unassembled WGS sequence"/>
</dbReference>
<evidence type="ECO:0000313" key="3">
    <source>
        <dbReference type="Proteomes" id="UP000003448"/>
    </source>
</evidence>
<evidence type="ECO:0000256" key="1">
    <source>
        <dbReference type="SAM" id="MobiDB-lite"/>
    </source>
</evidence>
<sequence length="60" mass="6662">MHIVLRKLRRWLDGEPAPLPPVPPGTGQRIQTREQEAAKARILAQAHHRAGGRHDVGSAR</sequence>